<comment type="caution">
    <text evidence="2">The sequence shown here is derived from an EMBL/GenBank/DDBJ whole genome shotgun (WGS) entry which is preliminary data.</text>
</comment>
<evidence type="ECO:0000313" key="3">
    <source>
        <dbReference type="Proteomes" id="UP000634667"/>
    </source>
</evidence>
<evidence type="ECO:0000256" key="1">
    <source>
        <dbReference type="SAM" id="Phobius"/>
    </source>
</evidence>
<keyword evidence="1" id="KW-1133">Transmembrane helix</keyword>
<protein>
    <recommendedName>
        <fullName evidence="4">Secreted protein</fullName>
    </recommendedName>
</protein>
<keyword evidence="3" id="KW-1185">Reference proteome</keyword>
<keyword evidence="1" id="KW-0812">Transmembrane</keyword>
<name>A0ABQ2WTD1_9ALTE</name>
<sequence length="154" mass="16851">MSISVKVKKAVWNLGAVVFFVWFGFKIIGYGMDLLGIEGPSICSHTEVAEFSSPNGKKIAKLGYSDCGATTNWQTGVNIVDVDTGKEFNGIFGLDGKPESLKVVWESDTKLTFSNFPVDKLLWFNQKYSSGVKVTIEESSANKLLQPTANESVE</sequence>
<gene>
    <name evidence="2" type="ORF">GCM10008111_32080</name>
</gene>
<dbReference type="Proteomes" id="UP000634667">
    <property type="component" value="Unassembled WGS sequence"/>
</dbReference>
<proteinExistence type="predicted"/>
<dbReference type="EMBL" id="BMYR01000024">
    <property type="protein sequence ID" value="GGW73790.1"/>
    <property type="molecule type" value="Genomic_DNA"/>
</dbReference>
<reference evidence="3" key="1">
    <citation type="journal article" date="2019" name="Int. J. Syst. Evol. Microbiol.">
        <title>The Global Catalogue of Microorganisms (GCM) 10K type strain sequencing project: providing services to taxonomists for standard genome sequencing and annotation.</title>
        <authorList>
            <consortium name="The Broad Institute Genomics Platform"/>
            <consortium name="The Broad Institute Genome Sequencing Center for Infectious Disease"/>
            <person name="Wu L."/>
            <person name="Ma J."/>
        </authorList>
    </citation>
    <scope>NUCLEOTIDE SEQUENCE [LARGE SCALE GENOMIC DNA]</scope>
    <source>
        <strain evidence="3">KCTC 23723</strain>
    </source>
</reference>
<evidence type="ECO:0000313" key="2">
    <source>
        <dbReference type="EMBL" id="GGW73790.1"/>
    </source>
</evidence>
<keyword evidence="1" id="KW-0472">Membrane</keyword>
<evidence type="ECO:0008006" key="4">
    <source>
        <dbReference type="Google" id="ProtNLM"/>
    </source>
</evidence>
<accession>A0ABQ2WTD1</accession>
<feature type="transmembrane region" description="Helical" evidence="1">
    <location>
        <begin position="12"/>
        <end position="32"/>
    </location>
</feature>
<dbReference type="RefSeq" id="WP_189484254.1">
    <property type="nucleotide sequence ID" value="NZ_BMYR01000024.1"/>
</dbReference>
<organism evidence="2 3">
    <name type="scientific">Alishewanella tabrizica</name>
    <dbReference type="NCBI Taxonomy" id="671278"/>
    <lineage>
        <taxon>Bacteria</taxon>
        <taxon>Pseudomonadati</taxon>
        <taxon>Pseudomonadota</taxon>
        <taxon>Gammaproteobacteria</taxon>
        <taxon>Alteromonadales</taxon>
        <taxon>Alteromonadaceae</taxon>
        <taxon>Alishewanella</taxon>
    </lineage>
</organism>